<evidence type="ECO:0008006" key="2">
    <source>
        <dbReference type="Google" id="ProtNLM"/>
    </source>
</evidence>
<name>A0A382TQN6_9ZZZZ</name>
<gene>
    <name evidence="1" type="ORF">METZ01_LOCUS376675</name>
</gene>
<organism evidence="1">
    <name type="scientific">marine metagenome</name>
    <dbReference type="NCBI Taxonomy" id="408172"/>
    <lineage>
        <taxon>unclassified sequences</taxon>
        <taxon>metagenomes</taxon>
        <taxon>ecological metagenomes</taxon>
    </lineage>
</organism>
<accession>A0A382TQN6</accession>
<proteinExistence type="predicted"/>
<reference evidence="1" key="1">
    <citation type="submission" date="2018-05" db="EMBL/GenBank/DDBJ databases">
        <authorList>
            <person name="Lanie J.A."/>
            <person name="Ng W.-L."/>
            <person name="Kazmierczak K.M."/>
            <person name="Andrzejewski T.M."/>
            <person name="Davidsen T.M."/>
            <person name="Wayne K.J."/>
            <person name="Tettelin H."/>
            <person name="Glass J.I."/>
            <person name="Rusch D."/>
            <person name="Podicherti R."/>
            <person name="Tsui H.-C.T."/>
            <person name="Winkler M.E."/>
        </authorList>
    </citation>
    <scope>NUCLEOTIDE SEQUENCE</scope>
</reference>
<dbReference type="InterPro" id="IPR027417">
    <property type="entry name" value="P-loop_NTPase"/>
</dbReference>
<dbReference type="EMBL" id="UINC01138089">
    <property type="protein sequence ID" value="SVD23821.1"/>
    <property type="molecule type" value="Genomic_DNA"/>
</dbReference>
<sequence length="137" mass="15545">MNHDIILKKALPNQKTVVILGNARSGTSLISGILTKMGISMDSQYGKPDKYAPKGYYESEEAHSINTQIFQLAWDNKVQFDLDAHFYPPPYEKILQQADAVKKDIITFINNFSNCNIWGFKNPKTSLTAELFLPYLN</sequence>
<dbReference type="AlphaFoldDB" id="A0A382TQN6"/>
<evidence type="ECO:0000313" key="1">
    <source>
        <dbReference type="EMBL" id="SVD23821.1"/>
    </source>
</evidence>
<dbReference type="Gene3D" id="3.40.50.300">
    <property type="entry name" value="P-loop containing nucleotide triphosphate hydrolases"/>
    <property type="match status" value="1"/>
</dbReference>
<feature type="non-terminal residue" evidence="1">
    <location>
        <position position="137"/>
    </location>
</feature>
<protein>
    <recommendedName>
        <fullName evidence="2">Sulfotransferase domain-containing protein</fullName>
    </recommendedName>
</protein>